<organism evidence="2 3">
    <name type="scientific">Clostridium scatologenes</name>
    <dbReference type="NCBI Taxonomy" id="1548"/>
    <lineage>
        <taxon>Bacteria</taxon>
        <taxon>Bacillati</taxon>
        <taxon>Bacillota</taxon>
        <taxon>Clostridia</taxon>
        <taxon>Eubacteriales</taxon>
        <taxon>Clostridiaceae</taxon>
        <taxon>Clostridium</taxon>
    </lineage>
</organism>
<evidence type="ECO:0000313" key="2">
    <source>
        <dbReference type="EMBL" id="AKA70012.1"/>
    </source>
</evidence>
<dbReference type="KEGG" id="csq:CSCA_2887"/>
<gene>
    <name evidence="2" type="ORF">CSCA_2887</name>
</gene>
<dbReference type="STRING" id="1548.CSCA_2887"/>
<dbReference type="Gene3D" id="2.30.30.240">
    <property type="entry name" value="PRC-barrel domain"/>
    <property type="match status" value="2"/>
</dbReference>
<dbReference type="RefSeq" id="WP_029161412.1">
    <property type="nucleotide sequence ID" value="NZ_CP009933.1"/>
</dbReference>
<name>A0A0E3K0Q2_CLOSL</name>
<evidence type="ECO:0000313" key="3">
    <source>
        <dbReference type="Proteomes" id="UP000033115"/>
    </source>
</evidence>
<proteinExistence type="predicted"/>
<keyword evidence="3" id="KW-1185">Reference proteome</keyword>
<dbReference type="InterPro" id="IPR027275">
    <property type="entry name" value="PRC-brl_dom"/>
</dbReference>
<evidence type="ECO:0000259" key="1">
    <source>
        <dbReference type="Pfam" id="PF05239"/>
    </source>
</evidence>
<dbReference type="InterPro" id="IPR011033">
    <property type="entry name" value="PRC_barrel-like_sf"/>
</dbReference>
<sequence>MYRSKDFMLMDVISVNGKKLGFINDLLVDFYIKKIIGFSIAPYGLLKKTLNVLIEDVVSFNSVMVITKTTSGDFLQFKSIKDMDVRDEKGNILGMVEDIIFDKMSFKISSLVVSMGFISNFLSGKKIILIKDILIGEESLLFNGRSENLSFCSLPHKLFAEDDSNEKS</sequence>
<accession>A0A0E3K0Q2</accession>
<protein>
    <recommendedName>
        <fullName evidence="1">PRC-barrel domain-containing protein</fullName>
    </recommendedName>
</protein>
<dbReference type="AlphaFoldDB" id="A0A0E3K0Q2"/>
<feature type="domain" description="PRC-barrel" evidence="1">
    <location>
        <begin position="75"/>
        <end position="124"/>
    </location>
</feature>
<reference evidence="2 3" key="1">
    <citation type="journal article" date="2015" name="J. Biotechnol.">
        <title>Complete genome sequence of a malodorant-producing acetogen, Clostridium scatologenes ATCC 25775(T).</title>
        <authorList>
            <person name="Zhu Z."/>
            <person name="Guo T."/>
            <person name="Zheng H."/>
            <person name="Song T."/>
            <person name="Ouyang P."/>
            <person name="Xie J."/>
        </authorList>
    </citation>
    <scope>NUCLEOTIDE SEQUENCE [LARGE SCALE GENOMIC DNA]</scope>
    <source>
        <strain evidence="2 3">ATCC 25775</strain>
    </source>
</reference>
<dbReference type="EMBL" id="CP009933">
    <property type="protein sequence ID" value="AKA70012.1"/>
    <property type="molecule type" value="Genomic_DNA"/>
</dbReference>
<dbReference type="Pfam" id="PF05239">
    <property type="entry name" value="PRC"/>
    <property type="match status" value="1"/>
</dbReference>
<dbReference type="Proteomes" id="UP000033115">
    <property type="component" value="Chromosome"/>
</dbReference>
<dbReference type="HOGENOM" id="CLU_129725_0_0_9"/>
<dbReference type="SUPFAM" id="SSF50346">
    <property type="entry name" value="PRC-barrel domain"/>
    <property type="match status" value="2"/>
</dbReference>